<keyword evidence="2" id="KW-1185">Reference proteome</keyword>
<proteinExistence type="predicted"/>
<gene>
    <name evidence="1" type="ORF">QR685DRAFT_566163</name>
</gene>
<dbReference type="Proteomes" id="UP001451303">
    <property type="component" value="Unassembled WGS sequence"/>
</dbReference>
<reference evidence="1 2" key="1">
    <citation type="submission" date="2023-09" db="EMBL/GenBank/DDBJ databases">
        <title>Multi-omics analysis of a traditional fermented food reveals byproduct-associated fungal strains for waste-to-food upcycling.</title>
        <authorList>
            <consortium name="Lawrence Berkeley National Laboratory"/>
            <person name="Rekdal V.M."/>
            <person name="Villalobos-Escobedo J.M."/>
            <person name="Rodriguez-Valeron N."/>
            <person name="Garcia M.O."/>
            <person name="Vasquez D.P."/>
            <person name="Damayanti I."/>
            <person name="Sorensen P.M."/>
            <person name="Baidoo E.E."/>
            <person name="De Carvalho A.C."/>
            <person name="Riley R."/>
            <person name="Lipzen A."/>
            <person name="He G."/>
            <person name="Yan M."/>
            <person name="Haridas S."/>
            <person name="Daum C."/>
            <person name="Yoshinaga Y."/>
            <person name="Ng V."/>
            <person name="Grigoriev I.V."/>
            <person name="Munk R."/>
            <person name="Nuraida L."/>
            <person name="Wijaya C.H."/>
            <person name="Morales P.-C."/>
            <person name="Keasling J.D."/>
        </authorList>
    </citation>
    <scope>NUCLEOTIDE SEQUENCE [LARGE SCALE GENOMIC DNA]</scope>
    <source>
        <strain evidence="1 2">FGSC 2613</strain>
    </source>
</reference>
<sequence length="381" mass="42054">MGAPIRLGAPVKRPGCPQSKRLVLCLDFGGHSMNGCQYWINAKRDGTLSFFAMIPAFGHAGGGEQLADSVLRACEADWNTRNDEALTPKAKAQIMERIKRRRANWGPRSTTALDEEMFEFNDSQGIGAGAITLRKSLRGLEAEYKRERGRGTTVRPLVVVAGGSLTNAVLLERVRRLIDASDLGPGLVVNKEGVAHDAVRNAIGAIYAFQKALTVRQFLDQGAGIALQIKQAGATEWTSHATPVYYCHKEDGAEVHPRCEVSLFSGDRVQLICDPFYGQDNVGVDQPITDMFYTRTYNFVRDMPKAPFRGSYTCNVRFEGDGNEVVMNLGVIMKSDDDELEVITRNFQVPIYFDYGTRCILPGRRSAQLEEIVPALTRDAA</sequence>
<accession>A0ABR3D0Z0</accession>
<organism evidence="1 2">
    <name type="scientific">Neurospora intermedia</name>
    <dbReference type="NCBI Taxonomy" id="5142"/>
    <lineage>
        <taxon>Eukaryota</taxon>
        <taxon>Fungi</taxon>
        <taxon>Dikarya</taxon>
        <taxon>Ascomycota</taxon>
        <taxon>Pezizomycotina</taxon>
        <taxon>Sordariomycetes</taxon>
        <taxon>Sordariomycetidae</taxon>
        <taxon>Sordariales</taxon>
        <taxon>Sordariaceae</taxon>
        <taxon>Neurospora</taxon>
    </lineage>
</organism>
<name>A0ABR3D0Z0_NEUIN</name>
<comment type="caution">
    <text evidence="1">The sequence shown here is derived from an EMBL/GenBank/DDBJ whole genome shotgun (WGS) entry which is preliminary data.</text>
</comment>
<evidence type="ECO:0000313" key="1">
    <source>
        <dbReference type="EMBL" id="KAL0466372.1"/>
    </source>
</evidence>
<evidence type="ECO:0000313" key="2">
    <source>
        <dbReference type="Proteomes" id="UP001451303"/>
    </source>
</evidence>
<protein>
    <submittedName>
        <fullName evidence="1">Uncharacterized protein</fullName>
    </submittedName>
</protein>
<dbReference type="EMBL" id="JAVLET010000013">
    <property type="protein sequence ID" value="KAL0466372.1"/>
    <property type="molecule type" value="Genomic_DNA"/>
</dbReference>